<keyword evidence="4" id="KW-0143">Chaperone</keyword>
<reference evidence="5 8" key="1">
    <citation type="submission" date="2015-09" db="EMBL/GenBank/DDBJ databases">
        <authorList>
            <consortium name="Pathogen Informatics"/>
        </authorList>
    </citation>
    <scope>NUCLEOTIDE SEQUENCE [LARGE SCALE GENOMIC DNA]</scope>
    <source>
        <strain evidence="5 8">2789STDY5834968</strain>
    </source>
</reference>
<proteinExistence type="inferred from homology"/>
<evidence type="ECO:0000256" key="1">
    <source>
        <dbReference type="ARBA" id="ARBA00008239"/>
    </source>
</evidence>
<evidence type="ECO:0000256" key="2">
    <source>
        <dbReference type="ARBA" id="ARBA00022741"/>
    </source>
</evidence>
<dbReference type="InterPro" id="IPR001404">
    <property type="entry name" value="Hsp90_fam"/>
</dbReference>
<evidence type="ECO:0000313" key="5">
    <source>
        <dbReference type="EMBL" id="CUN03204.1"/>
    </source>
</evidence>
<dbReference type="PRINTS" id="PR00775">
    <property type="entry name" value="HEATSHOCK90"/>
</dbReference>
<evidence type="ECO:0000313" key="9">
    <source>
        <dbReference type="Proteomes" id="UP000283501"/>
    </source>
</evidence>
<protein>
    <submittedName>
        <fullName evidence="6">ATP-binding protein</fullName>
    </submittedName>
    <submittedName>
        <fullName evidence="7">Heat-shock protein Hsp90</fullName>
    </submittedName>
    <submittedName>
        <fullName evidence="5">High temperature protein G</fullName>
    </submittedName>
</protein>
<dbReference type="PANTHER" id="PTHR11528">
    <property type="entry name" value="HEAT SHOCK PROTEIN 90 FAMILY MEMBER"/>
    <property type="match status" value="1"/>
</dbReference>
<reference evidence="7 9" key="2">
    <citation type="submission" date="2018-08" db="EMBL/GenBank/DDBJ databases">
        <title>A genome reference for cultivated species of the human gut microbiota.</title>
        <authorList>
            <person name="Zou Y."/>
            <person name="Xue W."/>
            <person name="Luo G."/>
        </authorList>
    </citation>
    <scope>NUCLEOTIDE SEQUENCE [LARGE SCALE GENOMIC DNA]</scope>
    <source>
        <strain evidence="7 9">AM26-2LB</strain>
    </source>
</reference>
<gene>
    <name evidence="5" type="primary">htpG_1</name>
    <name evidence="7" type="ORF">DW703_02245</name>
    <name evidence="5" type="ORF">ERS852580_01654</name>
    <name evidence="6" type="ORF">PNE45_08020</name>
</gene>
<evidence type="ECO:0000256" key="3">
    <source>
        <dbReference type="ARBA" id="ARBA00022840"/>
    </source>
</evidence>
<dbReference type="Proteomes" id="UP000283501">
    <property type="component" value="Unassembled WGS sequence"/>
</dbReference>
<dbReference type="InterPro" id="IPR020575">
    <property type="entry name" value="Hsp90_N"/>
</dbReference>
<evidence type="ECO:0000313" key="7">
    <source>
        <dbReference type="EMBL" id="RHF07999.1"/>
    </source>
</evidence>
<dbReference type="AlphaFoldDB" id="A0A173TKT0"/>
<comment type="similarity">
    <text evidence="1">Belongs to the heat shock protein 90 family.</text>
</comment>
<keyword evidence="2" id="KW-0547">Nucleotide-binding</keyword>
<dbReference type="Proteomes" id="UP000095673">
    <property type="component" value="Unassembled WGS sequence"/>
</dbReference>
<dbReference type="Gene3D" id="3.30.565.10">
    <property type="entry name" value="Histidine kinase-like ATPase, C-terminal domain"/>
    <property type="match status" value="1"/>
</dbReference>
<name>A0A173TKT0_9FIRM</name>
<reference evidence="6" key="3">
    <citation type="submission" date="2023-01" db="EMBL/GenBank/DDBJ databases">
        <title>Human gut microbiome strain richness.</title>
        <authorList>
            <person name="Chen-Liaw A."/>
        </authorList>
    </citation>
    <scope>NUCLEOTIDE SEQUENCE</scope>
    <source>
        <strain evidence="6">1001283st1_D2_1001283B150209_150212</strain>
    </source>
</reference>
<dbReference type="Pfam" id="PF13589">
    <property type="entry name" value="HATPase_c_3"/>
    <property type="match status" value="1"/>
</dbReference>
<dbReference type="GO" id="GO:0140662">
    <property type="term" value="F:ATP-dependent protein folding chaperone"/>
    <property type="evidence" value="ECO:0007669"/>
    <property type="project" value="InterPro"/>
</dbReference>
<evidence type="ECO:0000313" key="6">
    <source>
        <dbReference type="EMBL" id="MDB8017978.1"/>
    </source>
</evidence>
<dbReference type="GO" id="GO:0016887">
    <property type="term" value="F:ATP hydrolysis activity"/>
    <property type="evidence" value="ECO:0007669"/>
    <property type="project" value="InterPro"/>
</dbReference>
<evidence type="ECO:0000256" key="4">
    <source>
        <dbReference type="ARBA" id="ARBA00023186"/>
    </source>
</evidence>
<sequence length="632" mass="73243">MKSIDVELGKSNMLPLIASQQFYASWKVFIRELLLNAMDACNVRQALEWSWGTEFLEMEQASQMRDVRAIYEPRIDITYSSDTRLFTIEDNGVGINEYDLEHFIAQIGASYYTSTDFFNQQLKYEPYSHYGIGLCSCFTVSKAVLIESKKDKVINTAWNISNPQDTAPVMAKWFGESGQIEYVISQKKTPGTRISIPVKPSYAPYIDLDFIVETIKHYMLTLPIPVNIRCDTREVCLSQPKAKWNYPMNELVGMNIIRVDNSLLEGYVAIYHPKHKGYFHKSTLYQQGVLVSDATDILGLAPSWIDNFSYQLNIKKRFLNISISRDGAAFDEKLIELRQYIGQIIIDAFGQSPLTLGQYLSDGRKRLVCEYEAENELVSRAVQVLVYIKEREVEVPVRTVINGFIGRKIKIAFMQRALFAHYRENYPYDYGQFIDKYDIIVFEQNIRAFWQFMTPYITSMEYVMGDMPGIIYTDVSADLTVAKTAASFRNDYVLRPEYYDLDPVFCLVSNELTDPMELVINTHNRNAMLLQRAEKYKKVRIARAVIIENIKQRILGNASKWNSIIDFGGELVHQYELEKPMSLQAQWCLERDFPDEINAYIANTFTDREIADYGLTSLYFTRKDFIKWWMAP</sequence>
<dbReference type="InterPro" id="IPR036890">
    <property type="entry name" value="HATPase_C_sf"/>
</dbReference>
<dbReference type="EMBL" id="CYXM01000007">
    <property type="protein sequence ID" value="CUN03204.1"/>
    <property type="molecule type" value="Genomic_DNA"/>
</dbReference>
<dbReference type="OrthoDB" id="1837345at2"/>
<organism evidence="5 8">
    <name type="scientific">Agathobacter rectalis</name>
    <dbReference type="NCBI Taxonomy" id="39491"/>
    <lineage>
        <taxon>Bacteria</taxon>
        <taxon>Bacillati</taxon>
        <taxon>Bacillota</taxon>
        <taxon>Clostridia</taxon>
        <taxon>Lachnospirales</taxon>
        <taxon>Lachnospiraceae</taxon>
        <taxon>Agathobacter</taxon>
    </lineage>
</organism>
<dbReference type="GO" id="GO:0005524">
    <property type="term" value="F:ATP binding"/>
    <property type="evidence" value="ECO:0007669"/>
    <property type="project" value="UniProtKB-KW"/>
</dbReference>
<dbReference type="Proteomes" id="UP001212823">
    <property type="component" value="Unassembled WGS sequence"/>
</dbReference>
<dbReference type="EMBL" id="JAQLYE010000012">
    <property type="protein sequence ID" value="MDB8017978.1"/>
    <property type="molecule type" value="Genomic_DNA"/>
</dbReference>
<dbReference type="SUPFAM" id="SSF55874">
    <property type="entry name" value="ATPase domain of HSP90 chaperone/DNA topoisomerase II/histidine kinase"/>
    <property type="match status" value="1"/>
</dbReference>
<evidence type="ECO:0000313" key="8">
    <source>
        <dbReference type="Proteomes" id="UP000095673"/>
    </source>
</evidence>
<keyword evidence="3 6" id="KW-0067">ATP-binding</keyword>
<dbReference type="GO" id="GO:0051082">
    <property type="term" value="F:unfolded protein binding"/>
    <property type="evidence" value="ECO:0007669"/>
    <property type="project" value="InterPro"/>
</dbReference>
<dbReference type="EMBL" id="QSKY01000002">
    <property type="protein sequence ID" value="RHF07999.1"/>
    <property type="molecule type" value="Genomic_DNA"/>
</dbReference>
<accession>A0A173TKT0</accession>
<dbReference type="RefSeq" id="WP_055238016.1">
    <property type="nucleotide sequence ID" value="NZ_CYXM01000007.1"/>
</dbReference>